<reference evidence="2 3" key="1">
    <citation type="submission" date="2024-05" db="EMBL/GenBank/DDBJ databases">
        <title>Genome sequencing and assembly of Indian major carp, Cirrhinus mrigala (Hamilton, 1822).</title>
        <authorList>
            <person name="Mohindra V."/>
            <person name="Chowdhury L.M."/>
            <person name="Lal K."/>
            <person name="Jena J.K."/>
        </authorList>
    </citation>
    <scope>NUCLEOTIDE SEQUENCE [LARGE SCALE GENOMIC DNA]</scope>
    <source>
        <strain evidence="2">CM1030</strain>
        <tissue evidence="2">Blood</tissue>
    </source>
</reference>
<evidence type="ECO:0000313" key="3">
    <source>
        <dbReference type="Proteomes" id="UP001529510"/>
    </source>
</evidence>
<accession>A0ABD0NGE4</accession>
<comment type="caution">
    <text evidence="2">The sequence shown here is derived from an EMBL/GenBank/DDBJ whole genome shotgun (WGS) entry which is preliminary data.</text>
</comment>
<keyword evidence="3" id="KW-1185">Reference proteome</keyword>
<feature type="non-terminal residue" evidence="2">
    <location>
        <position position="1"/>
    </location>
</feature>
<feature type="region of interest" description="Disordered" evidence="1">
    <location>
        <begin position="65"/>
        <end position="95"/>
    </location>
</feature>
<sequence>YRKMNKRMGMRRQLSQSLTQLNEMDLGAGLLSDDGPPIEGLPRKPSSITNIILASGHESTLAHLVSRGPDQSYDPTHKPDKKDSGSLSAPGSPPN</sequence>
<gene>
    <name evidence="2" type="ORF">M9458_044165</name>
</gene>
<organism evidence="2 3">
    <name type="scientific">Cirrhinus mrigala</name>
    <name type="common">Mrigala</name>
    <dbReference type="NCBI Taxonomy" id="683832"/>
    <lineage>
        <taxon>Eukaryota</taxon>
        <taxon>Metazoa</taxon>
        <taxon>Chordata</taxon>
        <taxon>Craniata</taxon>
        <taxon>Vertebrata</taxon>
        <taxon>Euteleostomi</taxon>
        <taxon>Actinopterygii</taxon>
        <taxon>Neopterygii</taxon>
        <taxon>Teleostei</taxon>
        <taxon>Ostariophysi</taxon>
        <taxon>Cypriniformes</taxon>
        <taxon>Cyprinidae</taxon>
        <taxon>Labeoninae</taxon>
        <taxon>Labeonini</taxon>
        <taxon>Cirrhinus</taxon>
    </lineage>
</organism>
<name>A0ABD0NGE4_CIRMR</name>
<feature type="non-terminal residue" evidence="2">
    <location>
        <position position="95"/>
    </location>
</feature>
<proteinExistence type="predicted"/>
<dbReference type="EMBL" id="JAMKFB020000022">
    <property type="protein sequence ID" value="KAL0160440.1"/>
    <property type="molecule type" value="Genomic_DNA"/>
</dbReference>
<evidence type="ECO:0000256" key="1">
    <source>
        <dbReference type="SAM" id="MobiDB-lite"/>
    </source>
</evidence>
<protein>
    <submittedName>
        <fullName evidence="2">Uncharacterized protein</fullName>
    </submittedName>
</protein>
<feature type="compositionally biased region" description="Basic and acidic residues" evidence="1">
    <location>
        <begin position="75"/>
        <end position="84"/>
    </location>
</feature>
<evidence type="ECO:0000313" key="2">
    <source>
        <dbReference type="EMBL" id="KAL0160440.1"/>
    </source>
</evidence>
<dbReference type="AlphaFoldDB" id="A0ABD0NGE4"/>
<dbReference type="Proteomes" id="UP001529510">
    <property type="component" value="Unassembled WGS sequence"/>
</dbReference>